<dbReference type="RefSeq" id="WP_024038891.1">
    <property type="nucleotide sequence ID" value="NZ_CAVLFF010000001.1"/>
</dbReference>
<comment type="caution">
    <text evidence="3">The sequence shown here is derived from an EMBL/GenBank/DDBJ whole genome shotgun (WGS) entry which is preliminary data.</text>
</comment>
<dbReference type="Proteomes" id="UP000238081">
    <property type="component" value="Unassembled WGS sequence"/>
</dbReference>
<evidence type="ECO:0000256" key="1">
    <source>
        <dbReference type="ARBA" id="ARBA00007274"/>
    </source>
</evidence>
<dbReference type="InterPro" id="IPR051159">
    <property type="entry name" value="Hexapeptide_acetyltransf"/>
</dbReference>
<proteinExistence type="inferred from homology"/>
<dbReference type="InterPro" id="IPR011004">
    <property type="entry name" value="Trimer_LpxA-like_sf"/>
</dbReference>
<evidence type="ECO:0000313" key="4">
    <source>
        <dbReference type="Proteomes" id="UP000238081"/>
    </source>
</evidence>
<dbReference type="Gene3D" id="2.160.10.10">
    <property type="entry name" value="Hexapeptide repeat proteins"/>
    <property type="match status" value="1"/>
</dbReference>
<dbReference type="SUPFAM" id="SSF51161">
    <property type="entry name" value="Trimeric LpxA-like enzymes"/>
    <property type="match status" value="1"/>
</dbReference>
<evidence type="ECO:0000313" key="3">
    <source>
        <dbReference type="EMBL" id="PPV12186.1"/>
    </source>
</evidence>
<comment type="similarity">
    <text evidence="1">Belongs to the transferase hexapeptide repeat family.</text>
</comment>
<organism evidence="3 4">
    <name type="scientific">Clostridium butyricum</name>
    <dbReference type="NCBI Taxonomy" id="1492"/>
    <lineage>
        <taxon>Bacteria</taxon>
        <taxon>Bacillati</taxon>
        <taxon>Bacillota</taxon>
        <taxon>Clostridia</taxon>
        <taxon>Eubacteriales</taxon>
        <taxon>Clostridiaceae</taxon>
        <taxon>Clostridium</taxon>
    </lineage>
</organism>
<protein>
    <submittedName>
        <fullName evidence="3">Transferase</fullName>
    </submittedName>
</protein>
<dbReference type="CDD" id="cd04647">
    <property type="entry name" value="LbH_MAT_like"/>
    <property type="match status" value="1"/>
</dbReference>
<evidence type="ECO:0000256" key="2">
    <source>
        <dbReference type="ARBA" id="ARBA00022679"/>
    </source>
</evidence>
<accession>A0A2S7F5J7</accession>
<dbReference type="PANTHER" id="PTHR23416:SF23">
    <property type="entry name" value="ACETYLTRANSFERASE C18B11.09C-RELATED"/>
    <property type="match status" value="1"/>
</dbReference>
<gene>
    <name evidence="3" type="ORF">AWN73_19550</name>
</gene>
<dbReference type="EMBL" id="LRDH01000156">
    <property type="protein sequence ID" value="PPV12186.1"/>
    <property type="molecule type" value="Genomic_DNA"/>
</dbReference>
<sequence>MSELEKLLSQITDIIDTGLTKDGVSSILNLLEISFPIKLLDEMKLYGDYLPKNNEIGVSDEKRYLHFLWDVLDKSPMCLVANFSILYRRILAKKLFKSCGENFIAEENVRFNVPDNIEVGDNVFLNRDVYIDSKGGVKLGDSVALTEGVMIFTHSHSEDNHEERTYSPVIIEDYAKICCRATILPGVKIEKQAIVAAGAIIDKNVEVNSLVAGIPGKFVRERNNLNCAGDELNHIWLHNGIFQ</sequence>
<dbReference type="GO" id="GO:0005829">
    <property type="term" value="C:cytosol"/>
    <property type="evidence" value="ECO:0007669"/>
    <property type="project" value="TreeGrafter"/>
</dbReference>
<dbReference type="PANTHER" id="PTHR23416">
    <property type="entry name" value="SIALIC ACID SYNTHASE-RELATED"/>
    <property type="match status" value="1"/>
</dbReference>
<name>A0A2S7F5J7_CLOBU</name>
<dbReference type="GO" id="GO:0008374">
    <property type="term" value="F:O-acyltransferase activity"/>
    <property type="evidence" value="ECO:0007669"/>
    <property type="project" value="TreeGrafter"/>
</dbReference>
<reference evidence="3 4" key="1">
    <citation type="submission" date="2016-01" db="EMBL/GenBank/DDBJ databases">
        <title>Characterization of the Clostridium difficile lineages that are prevalent in Hong Kong and China.</title>
        <authorList>
            <person name="Kwok J.S.-L."/>
            <person name="Lam W.-Y."/>
            <person name="Ip M."/>
            <person name="Chan T.-F."/>
            <person name="Hawkey P.M."/>
            <person name="Tsui S.K.-W."/>
        </authorList>
    </citation>
    <scope>NUCLEOTIDE SEQUENCE [LARGE SCALE GENOMIC DNA]</scope>
    <source>
        <strain evidence="3 4">300064</strain>
    </source>
</reference>
<keyword evidence="2 3" id="KW-0808">Transferase</keyword>
<dbReference type="AlphaFoldDB" id="A0A2S7F5J7"/>